<keyword evidence="1" id="KW-1133">Transmembrane helix</keyword>
<accession>A0A653K938</accession>
<protein>
    <submittedName>
        <fullName evidence="2">Uncharacterized protein</fullName>
    </submittedName>
</protein>
<proteinExistence type="predicted"/>
<keyword evidence="1" id="KW-0812">Transmembrane</keyword>
<name>A0A653K938_9GAMM</name>
<evidence type="ECO:0000313" key="3">
    <source>
        <dbReference type="Proteomes" id="UP000430404"/>
    </source>
</evidence>
<gene>
    <name evidence="2" type="ORF">ACI8B_290216</name>
</gene>
<dbReference type="Proteomes" id="UP000430404">
    <property type="component" value="Unassembled WGS sequence"/>
</dbReference>
<evidence type="ECO:0000313" key="2">
    <source>
        <dbReference type="EMBL" id="VXA56515.1"/>
    </source>
</evidence>
<feature type="transmembrane region" description="Helical" evidence="1">
    <location>
        <begin position="21"/>
        <end position="39"/>
    </location>
</feature>
<organism evidence="2 3">
    <name type="scientific">Acinetobacter proteolyticus</name>
    <dbReference type="NCBI Taxonomy" id="1776741"/>
    <lineage>
        <taxon>Bacteria</taxon>
        <taxon>Pseudomonadati</taxon>
        <taxon>Pseudomonadota</taxon>
        <taxon>Gammaproteobacteria</taxon>
        <taxon>Moraxellales</taxon>
        <taxon>Moraxellaceae</taxon>
        <taxon>Acinetobacter</taxon>
    </lineage>
</organism>
<sequence length="179" mass="20775">MCFDLKVFYPHKEKNMTLDKVLLIFGFCFLTIIGILFSIKSAYTSNLLHVFNFLVLLAIVGYVVRAIRRKGKIQTLHGRCSGSIVFSTSKIKIDENVYDCSEIKSLLIYSHDYRGKPLLYSMDNMLSNGSNNEIIVKFKNNNESKFYFIQENRSAIKKYSPIFEKYINEDGIYVEIVDF</sequence>
<feature type="transmembrane region" description="Helical" evidence="1">
    <location>
        <begin position="45"/>
        <end position="64"/>
    </location>
</feature>
<evidence type="ECO:0000256" key="1">
    <source>
        <dbReference type="SAM" id="Phobius"/>
    </source>
</evidence>
<dbReference type="AlphaFoldDB" id="A0A653K938"/>
<keyword evidence="1" id="KW-0472">Membrane</keyword>
<reference evidence="2 3" key="1">
    <citation type="submission" date="2019-10" db="EMBL/GenBank/DDBJ databases">
        <authorList>
            <person name="Karimi E."/>
        </authorList>
    </citation>
    <scope>NUCLEOTIDE SEQUENCE [LARGE SCALE GENOMIC DNA]</scope>
    <source>
        <strain evidence="2">Acinetobacter sp. 8BE</strain>
    </source>
</reference>
<dbReference type="EMBL" id="CABWKZ010000022">
    <property type="protein sequence ID" value="VXA56515.1"/>
    <property type="molecule type" value="Genomic_DNA"/>
</dbReference>